<dbReference type="InterPro" id="IPR040079">
    <property type="entry name" value="Glutathione_S-Trfase"/>
</dbReference>
<dbReference type="RefSeq" id="WP_261896099.1">
    <property type="nucleotide sequence ID" value="NZ_AP024895.1"/>
</dbReference>
<dbReference type="PROSITE" id="PS50404">
    <property type="entry name" value="GST_NTER"/>
    <property type="match status" value="1"/>
</dbReference>
<organism evidence="4 5">
    <name type="scientific">Vibrio porteresiae DSM 19223</name>
    <dbReference type="NCBI Taxonomy" id="1123496"/>
    <lineage>
        <taxon>Bacteria</taxon>
        <taxon>Pseudomonadati</taxon>
        <taxon>Pseudomonadota</taxon>
        <taxon>Gammaproteobacteria</taxon>
        <taxon>Vibrionales</taxon>
        <taxon>Vibrionaceae</taxon>
        <taxon>Vibrio</taxon>
    </lineage>
</organism>
<gene>
    <name evidence="4" type="primary">maiA</name>
    <name evidence="4" type="ORF">R8Z52_10155</name>
</gene>
<keyword evidence="4" id="KW-0413">Isomerase</keyword>
<dbReference type="Pfam" id="PF02798">
    <property type="entry name" value="GST_N"/>
    <property type="match status" value="1"/>
</dbReference>
<evidence type="ECO:0000259" key="3">
    <source>
        <dbReference type="PROSITE" id="PS50405"/>
    </source>
</evidence>
<dbReference type="CDD" id="cd03042">
    <property type="entry name" value="GST_N_Zeta"/>
    <property type="match status" value="1"/>
</dbReference>
<dbReference type="NCBIfam" id="TIGR01262">
    <property type="entry name" value="maiA"/>
    <property type="match status" value="1"/>
</dbReference>
<dbReference type="PANTHER" id="PTHR42673">
    <property type="entry name" value="MALEYLACETOACETATE ISOMERASE"/>
    <property type="match status" value="1"/>
</dbReference>
<dbReference type="GO" id="GO:0016034">
    <property type="term" value="F:maleylacetoacetate isomerase activity"/>
    <property type="evidence" value="ECO:0007669"/>
    <property type="project" value="UniProtKB-EC"/>
</dbReference>
<dbReference type="SUPFAM" id="SSF47616">
    <property type="entry name" value="GST C-terminal domain-like"/>
    <property type="match status" value="1"/>
</dbReference>
<feature type="domain" description="GST C-terminal" evidence="3">
    <location>
        <begin position="87"/>
        <end position="212"/>
    </location>
</feature>
<dbReference type="Proteomes" id="UP001304071">
    <property type="component" value="Chromosome 1"/>
</dbReference>
<keyword evidence="5" id="KW-1185">Reference proteome</keyword>
<evidence type="ECO:0000313" key="5">
    <source>
        <dbReference type="Proteomes" id="UP001304071"/>
    </source>
</evidence>
<dbReference type="SFLD" id="SFLDS00019">
    <property type="entry name" value="Glutathione_Transferase_(cytos"/>
    <property type="match status" value="1"/>
</dbReference>
<dbReference type="InterPro" id="IPR034333">
    <property type="entry name" value="GST_Zeta_N"/>
</dbReference>
<sequence length="212" mass="24074">MDKIELYSYWRSSAAYRVRIALNLKQIDYQQKAVNLLTGQGQPIEFHLLNPTGLVPVFVHNDVVLNQSLAIMLYLEEAFPKPALLPSGNDRYQVIAMAQDIISDIHPLNNLRVLRYLANPIGATQEQKGAWYHHWVHTGFSALESRLVACAGHYAFGDAVTMLDVCLVPQVYNAERFDVDMTDYPIICRITEKLRLHPAFVRALPENQPDAQ</sequence>
<evidence type="ECO:0000313" key="4">
    <source>
        <dbReference type="EMBL" id="WPC72500.1"/>
    </source>
</evidence>
<evidence type="ECO:0000259" key="2">
    <source>
        <dbReference type="PROSITE" id="PS50404"/>
    </source>
</evidence>
<dbReference type="PANTHER" id="PTHR42673:SF21">
    <property type="entry name" value="GLUTATHIONE S-TRANSFERASE YFCF"/>
    <property type="match status" value="1"/>
</dbReference>
<comment type="similarity">
    <text evidence="1">Belongs to the GST superfamily. Zeta family.</text>
</comment>
<dbReference type="InterPro" id="IPR036282">
    <property type="entry name" value="Glutathione-S-Trfase_C_sf"/>
</dbReference>
<dbReference type="InterPro" id="IPR004045">
    <property type="entry name" value="Glutathione_S-Trfase_N"/>
</dbReference>
<dbReference type="Gene3D" id="3.40.30.10">
    <property type="entry name" value="Glutaredoxin"/>
    <property type="match status" value="1"/>
</dbReference>
<dbReference type="InterPro" id="IPR036249">
    <property type="entry name" value="Thioredoxin-like_sf"/>
</dbReference>
<dbReference type="SUPFAM" id="SSF52833">
    <property type="entry name" value="Thioredoxin-like"/>
    <property type="match status" value="1"/>
</dbReference>
<dbReference type="EMBL" id="CP138203">
    <property type="protein sequence ID" value="WPC72500.1"/>
    <property type="molecule type" value="Genomic_DNA"/>
</dbReference>
<name>A0ABZ0QA85_9VIBR</name>
<proteinExistence type="inferred from homology"/>
<reference evidence="4 5" key="1">
    <citation type="submission" date="2023-11" db="EMBL/GenBank/DDBJ databases">
        <title>Plant-associative lifestyle of Vibrio porteresiae and its evolutionary dynamics.</title>
        <authorList>
            <person name="Rameshkumar N."/>
            <person name="Kirti K."/>
        </authorList>
    </citation>
    <scope>NUCLEOTIDE SEQUENCE [LARGE SCALE GENOMIC DNA]</scope>
    <source>
        <strain evidence="4 5">MSSRF30</strain>
    </source>
</reference>
<protein>
    <submittedName>
        <fullName evidence="4">Maleylacetoacetate isomerase</fullName>
        <ecNumber evidence="4">5.2.1.2</ecNumber>
    </submittedName>
</protein>
<dbReference type="InterPro" id="IPR010987">
    <property type="entry name" value="Glutathione-S-Trfase_C-like"/>
</dbReference>
<dbReference type="EC" id="5.2.1.2" evidence="4"/>
<dbReference type="SFLD" id="SFLDG00358">
    <property type="entry name" value="Main_(cytGST)"/>
    <property type="match status" value="1"/>
</dbReference>
<dbReference type="InterPro" id="IPR034330">
    <property type="entry name" value="GST_Zeta_C"/>
</dbReference>
<feature type="domain" description="GST N-terminal" evidence="2">
    <location>
        <begin position="2"/>
        <end position="83"/>
    </location>
</feature>
<dbReference type="PROSITE" id="PS50405">
    <property type="entry name" value="GST_CTER"/>
    <property type="match status" value="1"/>
</dbReference>
<dbReference type="InterPro" id="IPR005955">
    <property type="entry name" value="GST_Zeta"/>
</dbReference>
<evidence type="ECO:0000256" key="1">
    <source>
        <dbReference type="ARBA" id="ARBA00010007"/>
    </source>
</evidence>
<dbReference type="CDD" id="cd03191">
    <property type="entry name" value="GST_C_Zeta"/>
    <property type="match status" value="1"/>
</dbReference>
<dbReference type="Gene3D" id="1.20.1050.10">
    <property type="match status" value="1"/>
</dbReference>
<accession>A0ABZ0QA85</accession>